<feature type="region of interest" description="Disordered" evidence="1">
    <location>
        <begin position="45"/>
        <end position="173"/>
    </location>
</feature>
<reference evidence="3" key="1">
    <citation type="submission" date="2025-08" db="UniProtKB">
        <authorList>
            <consortium name="RefSeq"/>
        </authorList>
    </citation>
    <scope>IDENTIFICATION</scope>
    <source>
        <tissue evidence="3">Liver</tissue>
    </source>
</reference>
<dbReference type="RefSeq" id="XP_025025942.1">
    <property type="nucleotide sequence ID" value="XM_025170174.1"/>
</dbReference>
<proteinExistence type="predicted"/>
<dbReference type="AlphaFoldDB" id="A0A9F5N0F8"/>
<name>A0A9F5N0F8_PYTBI</name>
<protein>
    <submittedName>
        <fullName evidence="3">Cystin-1 isoform X2</fullName>
    </submittedName>
</protein>
<feature type="region of interest" description="Disordered" evidence="1">
    <location>
        <begin position="1"/>
        <end position="25"/>
    </location>
</feature>
<gene>
    <name evidence="3" type="primary">CYS1</name>
</gene>
<keyword evidence="2" id="KW-1185">Reference proteome</keyword>
<evidence type="ECO:0000256" key="1">
    <source>
        <dbReference type="SAM" id="MobiDB-lite"/>
    </source>
</evidence>
<feature type="compositionally biased region" description="Acidic residues" evidence="1">
    <location>
        <begin position="127"/>
        <end position="142"/>
    </location>
</feature>
<organism evidence="2 3">
    <name type="scientific">Python bivittatus</name>
    <name type="common">Burmese python</name>
    <name type="synonym">Python molurus bivittatus</name>
    <dbReference type="NCBI Taxonomy" id="176946"/>
    <lineage>
        <taxon>Eukaryota</taxon>
        <taxon>Metazoa</taxon>
        <taxon>Chordata</taxon>
        <taxon>Craniata</taxon>
        <taxon>Vertebrata</taxon>
        <taxon>Euteleostomi</taxon>
        <taxon>Lepidosauria</taxon>
        <taxon>Squamata</taxon>
        <taxon>Bifurcata</taxon>
        <taxon>Unidentata</taxon>
        <taxon>Episquamata</taxon>
        <taxon>Toxicofera</taxon>
        <taxon>Serpentes</taxon>
        <taxon>Henophidia</taxon>
        <taxon>Pythonidae</taxon>
        <taxon>Python</taxon>
    </lineage>
</organism>
<feature type="compositionally biased region" description="Basic and acidic residues" evidence="1">
    <location>
        <begin position="1"/>
        <end position="14"/>
    </location>
</feature>
<sequence>MFLKQQETRKRSGDGSHPLWLPPARTPQQLGFRIRTIWKAIGSSKAASSNCSNWPRGTPAAMGTGSSRAGKARSLSPPRRWRGPGRVSASHSASSRQGPADDEGAAGARSAGQTPARAPSLPREQPDSDSELLDQVLEECDEGSPQLLPPPRHDAGDFCSRPAEGSPEEAGEQREVLEGFQTQAAEIFLAYKKEGKLDDWLGLKRVF</sequence>
<evidence type="ECO:0000313" key="2">
    <source>
        <dbReference type="Proteomes" id="UP000695026"/>
    </source>
</evidence>
<dbReference type="CTD" id="192668"/>
<dbReference type="GeneID" id="103050232"/>
<accession>A0A9F5N0F8</accession>
<dbReference type="Proteomes" id="UP000695026">
    <property type="component" value="Unplaced"/>
</dbReference>
<feature type="compositionally biased region" description="Polar residues" evidence="1">
    <location>
        <begin position="45"/>
        <end position="55"/>
    </location>
</feature>
<evidence type="ECO:0000313" key="3">
    <source>
        <dbReference type="RefSeq" id="XP_025025942.1"/>
    </source>
</evidence>